<dbReference type="Gramene" id="KCW44539">
    <property type="protein sequence ID" value="KCW44539"/>
    <property type="gene ID" value="EUGRSUZ_L01954"/>
</dbReference>
<keyword evidence="3" id="KW-1185">Reference proteome</keyword>
<gene>
    <name evidence="2" type="ORF">EUGRSUZ_L01954</name>
</gene>
<proteinExistence type="predicted"/>
<name>A0A058ZSY1_EUCGR</name>
<dbReference type="InParanoid" id="A0A058ZSY1"/>
<reference evidence="1" key="3">
    <citation type="submission" date="2023-04" db="EMBL/GenBank/DDBJ databases">
        <title>WGS assembly of Eucalyptus grandis.</title>
        <authorList>
            <person name="Myburg A."/>
            <person name="Grattapaglia D."/>
            <person name="Tuskan G."/>
            <person name="Hellsten U."/>
            <person name="Hayes R."/>
            <person name="Grimwood J."/>
            <person name="Jenkins J."/>
            <person name="Lindquist E."/>
            <person name="Tice H."/>
            <person name="Bauer D."/>
            <person name="Goodstein D."/>
            <person name="Dubchak I."/>
            <person name="Poliakov A."/>
            <person name="Mizrachi E."/>
            <person name="Kullan A."/>
            <person name="Hussey S."/>
            <person name="Pinard D."/>
            <person name="Van D."/>
            <person name="Singh P."/>
            <person name="Van J."/>
            <person name="Silva-Junior O."/>
            <person name="Togawa R."/>
            <person name="Pappas M."/>
            <person name="Faria D."/>
            <person name="Sansaloni C."/>
            <person name="Petroli C."/>
            <person name="Yang X."/>
            <person name="Ranjan P."/>
            <person name="Tschaplinski T."/>
            <person name="Ye C."/>
            <person name="Li T."/>
            <person name="Sterck L."/>
            <person name="Vanneste K."/>
            <person name="Murat F."/>
            <person name="Soler M."/>
            <person name="Clemente H."/>
            <person name="Saidi N."/>
            <person name="Cassan-Wang H."/>
            <person name="Dunand C."/>
            <person name="Hefer C."/>
            <person name="Bornberg-Bauer E."/>
            <person name="Kersting A."/>
            <person name="Vining K."/>
            <person name="Amarasinghe V."/>
            <person name="Ranik M."/>
            <person name="Naithani S."/>
            <person name="Elser J."/>
            <person name="Boyd A."/>
            <person name="Liston A."/>
            <person name="Spatafora J."/>
            <person name="Dharmwardhana P."/>
            <person name="Raja R."/>
            <person name="Sullivan C."/>
            <person name="Romanel E."/>
            <person name="Alves-Ferreira M."/>
            <person name="Kulheim C."/>
            <person name="Foley W."/>
            <person name="Carocha V."/>
            <person name="Paiva J."/>
            <person name="Kudrna D."/>
            <person name="Brommonschenkel S."/>
            <person name="Pasquali G."/>
            <person name="Byrne M."/>
            <person name="Rigault P."/>
            <person name="Tibbits J."/>
            <person name="Spokevicius A."/>
            <person name="Jones R."/>
            <person name="Steane D."/>
            <person name="Vaillancourt R."/>
            <person name="Potts B."/>
            <person name="Joubert F."/>
            <person name="Barry K."/>
            <person name="Pappas G."/>
            <person name="Strauss S."/>
            <person name="Jaiswal P."/>
            <person name="Grima-Pettenati J."/>
            <person name="Salse J."/>
            <person name="Van D."/>
            <person name="Rokhsar D."/>
            <person name="Schmutz J."/>
        </authorList>
    </citation>
    <scope>NUCLEOTIDE SEQUENCE</scope>
    <source>
        <tissue evidence="1">Leaf extractions</tissue>
    </source>
</reference>
<dbReference type="EMBL" id="KK199229">
    <property type="protein sequence ID" value="KCW44539.1"/>
    <property type="molecule type" value="Genomic_DNA"/>
</dbReference>
<sequence>MIRELTKTTWMNPENRCSMSNPEAWQEKNIISAARLVCFTQPQCHQHLQQWERENGHAFGLMLGAGIYASHKLFPGRFTISRNKEALFYECYQSIDGRITWEVDLSRQASN</sequence>
<reference evidence="2" key="1">
    <citation type="submission" date="2013-07" db="EMBL/GenBank/DDBJ databases">
        <title>The genome of Eucalyptus grandis.</title>
        <authorList>
            <person name="Schmutz J."/>
            <person name="Hayes R."/>
            <person name="Myburg A."/>
            <person name="Tuskan G."/>
            <person name="Grattapaglia D."/>
            <person name="Rokhsar D.S."/>
        </authorList>
    </citation>
    <scope>NUCLEOTIDE SEQUENCE</scope>
    <source>
        <tissue evidence="2">Leaf extractions</tissue>
    </source>
</reference>
<dbReference type="AlphaFoldDB" id="A0A058ZSY1"/>
<organism evidence="2">
    <name type="scientific">Eucalyptus grandis</name>
    <name type="common">Flooded gum</name>
    <dbReference type="NCBI Taxonomy" id="71139"/>
    <lineage>
        <taxon>Eukaryota</taxon>
        <taxon>Viridiplantae</taxon>
        <taxon>Streptophyta</taxon>
        <taxon>Embryophyta</taxon>
        <taxon>Tracheophyta</taxon>
        <taxon>Spermatophyta</taxon>
        <taxon>Magnoliopsida</taxon>
        <taxon>eudicotyledons</taxon>
        <taxon>Gunneridae</taxon>
        <taxon>Pentapetalae</taxon>
        <taxon>rosids</taxon>
        <taxon>malvids</taxon>
        <taxon>Myrtales</taxon>
        <taxon>Myrtaceae</taxon>
        <taxon>Myrtoideae</taxon>
        <taxon>Eucalypteae</taxon>
        <taxon>Eucalyptus</taxon>
    </lineage>
</organism>
<dbReference type="Proteomes" id="UP000030711">
    <property type="component" value="Unassembled WGS sequence"/>
</dbReference>
<reference evidence="1" key="4">
    <citation type="submission" date="2023-07" db="EMBL/GenBank/DDBJ databases">
        <authorList>
            <person name="Myburg A.A."/>
            <person name="Grattapaglia D."/>
            <person name="Tuskan G.A."/>
            <person name="Hellsten U."/>
            <person name="Hayes R.D."/>
            <person name="Grimwood J."/>
            <person name="Jenkins J."/>
            <person name="Lindquist E."/>
            <person name="Tice H."/>
            <person name="Bauer D."/>
            <person name="Goodstein D.M."/>
            <person name="Dubchak I."/>
            <person name="Poliakov A."/>
            <person name="Mizrachi E."/>
            <person name="Kullan A.R."/>
            <person name="Hussey S.G."/>
            <person name="Pinard D."/>
            <person name="Van D.M."/>
            <person name="Singh P."/>
            <person name="Van J.I."/>
            <person name="Silva-Junior O.B."/>
            <person name="Togawa R.C."/>
            <person name="Pappas M.R."/>
            <person name="Faria D.A."/>
            <person name="Sansaloni C.P."/>
            <person name="Petroli C.D."/>
            <person name="Yang X."/>
            <person name="Ranjan P."/>
            <person name="Tschaplinski T.J."/>
            <person name="Ye C.Y."/>
            <person name="Li T."/>
            <person name="Sterck L."/>
            <person name="Vanneste K."/>
            <person name="Murat F."/>
            <person name="Soler M."/>
            <person name="Clemente H.S."/>
            <person name="Saidi N."/>
            <person name="Cassan-Wang H."/>
            <person name="Dunand C."/>
            <person name="Hefer C.A."/>
            <person name="Bornberg-Bauer E."/>
            <person name="Kersting A.R."/>
            <person name="Vining K."/>
            <person name="Amarasinghe V."/>
            <person name="Ranik M."/>
            <person name="Naithani S."/>
            <person name="Elser J."/>
            <person name="Boyd A.E."/>
            <person name="Liston A."/>
            <person name="Spatafora J.W."/>
            <person name="Dharmwardhana P."/>
            <person name="Raja R."/>
            <person name="Sullivan C."/>
            <person name="Romanel E."/>
            <person name="Alves-Ferreira M."/>
            <person name="Kulheim C."/>
            <person name="Foley W."/>
            <person name="Carocha V."/>
            <person name="Paiva J."/>
            <person name="Kudrna D."/>
            <person name="Brommonschenkel S.H."/>
            <person name="Pasquali G."/>
            <person name="Byrne M."/>
            <person name="Rigault P."/>
            <person name="Tibbits J."/>
            <person name="Spokevicius A."/>
            <person name="Jones R.C."/>
            <person name="Steane D.A."/>
            <person name="Vaillancourt R.E."/>
            <person name="Potts B.M."/>
            <person name="Joubert F."/>
            <person name="Barry K."/>
            <person name="Pappas G.J."/>
            <person name="Strauss S.H."/>
            <person name="Jaiswal P."/>
            <person name="Grima-Pettenati J."/>
            <person name="Salse J."/>
            <person name="Van D.P."/>
            <person name="Rokhsar D.S."/>
            <person name="Schmutz J."/>
        </authorList>
    </citation>
    <scope>NUCLEOTIDE SEQUENCE</scope>
    <source>
        <tissue evidence="1">Leaf extractions</tissue>
    </source>
</reference>
<dbReference type="EMBL" id="MU848713">
    <property type="protein sequence ID" value="KAK2632135.1"/>
    <property type="molecule type" value="Genomic_DNA"/>
</dbReference>
<evidence type="ECO:0000313" key="3">
    <source>
        <dbReference type="Proteomes" id="UP000030711"/>
    </source>
</evidence>
<reference evidence="1" key="2">
    <citation type="journal article" date="2014" name="Nature">
        <title>The genome of Eucalyptus grandis.</title>
        <authorList>
            <person name="Myburg A.A."/>
            <person name="Grattapaglia D."/>
            <person name="Tuskan G.A."/>
            <person name="Hellsten U."/>
            <person name="Hayes R.D."/>
            <person name="Grimwood J."/>
            <person name="Jenkins J."/>
            <person name="Lindquist E."/>
            <person name="Tice H."/>
            <person name="Bauer D."/>
            <person name="Goodstein D.M."/>
            <person name="Dubchak I."/>
            <person name="Poliakov A."/>
            <person name="Mizrachi E."/>
            <person name="Kullan A.R."/>
            <person name="Hussey S.G."/>
            <person name="Pinard D."/>
            <person name="van der Merwe K."/>
            <person name="Singh P."/>
            <person name="van Jaarsveld I."/>
            <person name="Silva-Junior O.B."/>
            <person name="Togawa R.C."/>
            <person name="Pappas M.R."/>
            <person name="Faria D.A."/>
            <person name="Sansaloni C.P."/>
            <person name="Petroli C.D."/>
            <person name="Yang X."/>
            <person name="Ranjan P."/>
            <person name="Tschaplinski T.J."/>
            <person name="Ye C.Y."/>
            <person name="Li T."/>
            <person name="Sterck L."/>
            <person name="Vanneste K."/>
            <person name="Murat F."/>
            <person name="Soler M."/>
            <person name="Clemente H.S."/>
            <person name="Saidi N."/>
            <person name="Cassan-Wang H."/>
            <person name="Dunand C."/>
            <person name="Hefer C.A."/>
            <person name="Bornberg-Bauer E."/>
            <person name="Kersting A.R."/>
            <person name="Vining K."/>
            <person name="Amarasinghe V."/>
            <person name="Ranik M."/>
            <person name="Naithani S."/>
            <person name="Elser J."/>
            <person name="Boyd A.E."/>
            <person name="Liston A."/>
            <person name="Spatafora J.W."/>
            <person name="Dharmwardhana P."/>
            <person name="Raja R."/>
            <person name="Sullivan C."/>
            <person name="Romanel E."/>
            <person name="Alves-Ferreira M."/>
            <person name="Kulheim C."/>
            <person name="Foley W."/>
            <person name="Carocha V."/>
            <person name="Paiva J."/>
            <person name="Kudrna D."/>
            <person name="Brommonschenkel S.H."/>
            <person name="Pasquali G."/>
            <person name="Byrne M."/>
            <person name="Rigault P."/>
            <person name="Tibbits J."/>
            <person name="Spokevicius A."/>
            <person name="Jones R.C."/>
            <person name="Steane D.A."/>
            <person name="Vaillancourt R.E."/>
            <person name="Potts B.M."/>
            <person name="Joubert F."/>
            <person name="Barry K."/>
            <person name="Pappas G.J."/>
            <person name="Strauss S.H."/>
            <person name="Jaiswal P."/>
            <person name="Grima-Pettenati J."/>
            <person name="Salse J."/>
            <person name="Van de Peer Y."/>
            <person name="Rokhsar D.S."/>
            <person name="Schmutz J."/>
        </authorList>
    </citation>
    <scope>NUCLEOTIDE SEQUENCE</scope>
    <source>
        <tissue evidence="1">Leaf extractions</tissue>
    </source>
</reference>
<evidence type="ECO:0000313" key="1">
    <source>
        <dbReference type="EMBL" id="KAK2632135.1"/>
    </source>
</evidence>
<evidence type="ECO:0000313" key="2">
    <source>
        <dbReference type="EMBL" id="KCW44539.1"/>
    </source>
</evidence>
<protein>
    <submittedName>
        <fullName evidence="2">Uncharacterized protein</fullName>
    </submittedName>
</protein>
<accession>A0A058ZSY1</accession>